<dbReference type="AlphaFoldDB" id="A0A238C2T8"/>
<evidence type="ECO:0000313" key="2">
    <source>
        <dbReference type="EMBL" id="OZC11769.1"/>
    </source>
</evidence>
<dbReference type="EMBL" id="KZ269979">
    <property type="protein sequence ID" value="OZC11769.1"/>
    <property type="molecule type" value="Genomic_DNA"/>
</dbReference>
<protein>
    <submittedName>
        <fullName evidence="2">Uncharacterized protein</fullName>
    </submittedName>
</protein>
<reference evidence="2 3" key="1">
    <citation type="submission" date="2015-12" db="EMBL/GenBank/DDBJ databases">
        <title>Draft genome of the nematode, Onchocerca flexuosa.</title>
        <authorList>
            <person name="Mitreva M."/>
        </authorList>
    </citation>
    <scope>NUCLEOTIDE SEQUENCE [LARGE SCALE GENOMIC DNA]</scope>
    <source>
        <strain evidence="2">Red Deer</strain>
    </source>
</reference>
<feature type="compositionally biased region" description="Basic and acidic residues" evidence="1">
    <location>
        <begin position="85"/>
        <end position="96"/>
    </location>
</feature>
<feature type="compositionally biased region" description="Low complexity" evidence="1">
    <location>
        <begin position="1"/>
        <end position="17"/>
    </location>
</feature>
<name>A0A238C2T8_9BILA</name>
<dbReference type="Proteomes" id="UP000242913">
    <property type="component" value="Unassembled WGS sequence"/>
</dbReference>
<accession>A0A238C2T8</accession>
<proteinExistence type="predicted"/>
<feature type="region of interest" description="Disordered" evidence="1">
    <location>
        <begin position="75"/>
        <end position="96"/>
    </location>
</feature>
<evidence type="ECO:0000313" key="3">
    <source>
        <dbReference type="Proteomes" id="UP000242913"/>
    </source>
</evidence>
<evidence type="ECO:0000256" key="1">
    <source>
        <dbReference type="SAM" id="MobiDB-lite"/>
    </source>
</evidence>
<feature type="region of interest" description="Disordered" evidence="1">
    <location>
        <begin position="1"/>
        <end position="26"/>
    </location>
</feature>
<dbReference type="OrthoDB" id="5813232at2759"/>
<keyword evidence="3" id="KW-1185">Reference proteome</keyword>
<sequence>MSASSSESNANSSQRNSLTVDSIHPMHLIASGKGNYQFSTQEEAECQEKLMKKFSLTSEKQRDVYSAAVADKLEDQEVNNLRKKLSQESRNEEKKY</sequence>
<organism evidence="2 3">
    <name type="scientific">Onchocerca flexuosa</name>
    <dbReference type="NCBI Taxonomy" id="387005"/>
    <lineage>
        <taxon>Eukaryota</taxon>
        <taxon>Metazoa</taxon>
        <taxon>Ecdysozoa</taxon>
        <taxon>Nematoda</taxon>
        <taxon>Chromadorea</taxon>
        <taxon>Rhabditida</taxon>
        <taxon>Spirurina</taxon>
        <taxon>Spiruromorpha</taxon>
        <taxon>Filarioidea</taxon>
        <taxon>Onchocercidae</taxon>
        <taxon>Onchocerca</taxon>
    </lineage>
</organism>
<gene>
    <name evidence="2" type="ORF">X798_00949</name>
</gene>